<comment type="caution">
    <text evidence="2">The sequence shown here is derived from an EMBL/GenBank/DDBJ whole genome shotgun (WGS) entry which is preliminary data.</text>
</comment>
<evidence type="ECO:0000256" key="1">
    <source>
        <dbReference type="SAM" id="MobiDB-lite"/>
    </source>
</evidence>
<sequence length="284" mass="32138">MSEPRCPRVLAVLGRWLLGTVLVTWRYLWETTPLRRGGECRGDERDRPPPLSPDVVDDRLQQPEDGCGPLYHRLFRVNIAGADLEADRLITWVCRDFKHFVPTEVVDIHTGELRDHGLDVGDELLVEMPGPWNGPVRVVHRDAHSLRLATLRGHMEAGQVQFHARQEGDLLVFEIELWACPGSRLVHLLYSHLRLAKEIQLNMWVRFCLAAVKTSGGRLVGGVHISTRWLDPPGKAPARSLPRTGQSGRPEENPPARNGPRARHLAGVVREAGMRLDRRRRNGR</sequence>
<protein>
    <recommendedName>
        <fullName evidence="4">DUF1990 domain-containing protein</fullName>
    </recommendedName>
</protein>
<dbReference type="Proteomes" id="UP001501072">
    <property type="component" value="Unassembled WGS sequence"/>
</dbReference>
<organism evidence="2 3">
    <name type="scientific">Streptomyces thermogriseus</name>
    <dbReference type="NCBI Taxonomy" id="75292"/>
    <lineage>
        <taxon>Bacteria</taxon>
        <taxon>Bacillati</taxon>
        <taxon>Actinomycetota</taxon>
        <taxon>Actinomycetes</taxon>
        <taxon>Kitasatosporales</taxon>
        <taxon>Streptomycetaceae</taxon>
        <taxon>Streptomyces</taxon>
    </lineage>
</organism>
<dbReference type="EMBL" id="BAAAHU010000005">
    <property type="protein sequence ID" value="GAA1005227.1"/>
    <property type="molecule type" value="Genomic_DNA"/>
</dbReference>
<evidence type="ECO:0000313" key="2">
    <source>
        <dbReference type="EMBL" id="GAA1005227.1"/>
    </source>
</evidence>
<gene>
    <name evidence="2" type="ORF">GCM10009564_09380</name>
</gene>
<reference evidence="2 3" key="1">
    <citation type="journal article" date="2019" name="Int. J. Syst. Evol. Microbiol.">
        <title>The Global Catalogue of Microorganisms (GCM) 10K type strain sequencing project: providing services to taxonomists for standard genome sequencing and annotation.</title>
        <authorList>
            <consortium name="The Broad Institute Genomics Platform"/>
            <consortium name="The Broad Institute Genome Sequencing Center for Infectious Disease"/>
            <person name="Wu L."/>
            <person name="Ma J."/>
        </authorList>
    </citation>
    <scope>NUCLEOTIDE SEQUENCE [LARGE SCALE GENOMIC DNA]</scope>
    <source>
        <strain evidence="2 3">JCM 11269</strain>
    </source>
</reference>
<proteinExistence type="predicted"/>
<dbReference type="RefSeq" id="WP_301477192.1">
    <property type="nucleotide sequence ID" value="NZ_BAAAHU010000005.1"/>
</dbReference>
<keyword evidence="3" id="KW-1185">Reference proteome</keyword>
<evidence type="ECO:0008006" key="4">
    <source>
        <dbReference type="Google" id="ProtNLM"/>
    </source>
</evidence>
<accession>A0ABN1SU53</accession>
<name>A0ABN1SU53_9ACTN</name>
<feature type="region of interest" description="Disordered" evidence="1">
    <location>
        <begin position="231"/>
        <end position="284"/>
    </location>
</feature>
<evidence type="ECO:0000313" key="3">
    <source>
        <dbReference type="Proteomes" id="UP001501072"/>
    </source>
</evidence>
<feature type="region of interest" description="Disordered" evidence="1">
    <location>
        <begin position="37"/>
        <end position="59"/>
    </location>
</feature>
<feature type="compositionally biased region" description="Basic and acidic residues" evidence="1">
    <location>
        <begin position="37"/>
        <end position="48"/>
    </location>
</feature>